<dbReference type="PANTHER" id="PTHR43179:SF7">
    <property type="entry name" value="RHAMNOSYLTRANSFERASE WBBL"/>
    <property type="match status" value="1"/>
</dbReference>
<evidence type="ECO:0000313" key="5">
    <source>
        <dbReference type="Proteomes" id="UP000460221"/>
    </source>
</evidence>
<dbReference type="Gene3D" id="3.90.550.10">
    <property type="entry name" value="Spore Coat Polysaccharide Biosynthesis Protein SpsA, Chain A"/>
    <property type="match status" value="1"/>
</dbReference>
<organism evidence="4 5">
    <name type="scientific">Nakamurella alba</name>
    <dbReference type="NCBI Taxonomy" id="2665158"/>
    <lineage>
        <taxon>Bacteria</taxon>
        <taxon>Bacillati</taxon>
        <taxon>Actinomycetota</taxon>
        <taxon>Actinomycetes</taxon>
        <taxon>Nakamurellales</taxon>
        <taxon>Nakamurellaceae</taxon>
        <taxon>Nakamurella</taxon>
    </lineage>
</organism>
<comment type="caution">
    <text evidence="4">The sequence shown here is derived from an EMBL/GenBank/DDBJ whole genome shotgun (WGS) entry which is preliminary data.</text>
</comment>
<keyword evidence="1 4" id="KW-0808">Transferase</keyword>
<sequence length="325" mass="35634">MAPGPEDVPTVSVLLVNYNTRDRTAECLRSLQEQRIPGLDVVVVDNGSADGSAAALAAAFPEVTVVPSPENLGFGRAVNLAAERATGEFLLLLNPDTTVRPGALEALRDHAVLHPGNGLYGGRTLRPDGTLDPSSCWGAPTLWSMVSYALGLSTVFRRSTFFDPESLGHWQRDTVREVPIVTGCLLLVSRADFDRLQGMDPVYFLYGEDADFSTRAWALGMRPVIVPTAEIIHDNGGASADKGLKMCMVWAGRATYLWRNWTTWRARFGVAALQLGALLRSVGERATRRRSRTWTTVWSRREDWRSGYPIAEETLFGRTTPAEAA</sequence>
<dbReference type="EMBL" id="WLYK01000008">
    <property type="protein sequence ID" value="MTD15833.1"/>
    <property type="molecule type" value="Genomic_DNA"/>
</dbReference>
<dbReference type="InterPro" id="IPR001173">
    <property type="entry name" value="Glyco_trans_2-like"/>
</dbReference>
<evidence type="ECO:0000259" key="3">
    <source>
        <dbReference type="Pfam" id="PF02709"/>
    </source>
</evidence>
<dbReference type="Proteomes" id="UP000460221">
    <property type="component" value="Unassembled WGS sequence"/>
</dbReference>
<evidence type="ECO:0000313" key="4">
    <source>
        <dbReference type="EMBL" id="MTD15833.1"/>
    </source>
</evidence>
<evidence type="ECO:0000256" key="1">
    <source>
        <dbReference type="ARBA" id="ARBA00022679"/>
    </source>
</evidence>
<dbReference type="Pfam" id="PF02709">
    <property type="entry name" value="Glyco_transf_7C"/>
    <property type="match status" value="1"/>
</dbReference>
<feature type="domain" description="Glycosyltransferase 2-like" evidence="2">
    <location>
        <begin position="12"/>
        <end position="138"/>
    </location>
</feature>
<keyword evidence="5" id="KW-1185">Reference proteome</keyword>
<dbReference type="AlphaFoldDB" id="A0A7K1FRG5"/>
<proteinExistence type="predicted"/>
<feature type="domain" description="Galactosyltransferase C-terminal" evidence="3">
    <location>
        <begin position="181"/>
        <end position="227"/>
    </location>
</feature>
<evidence type="ECO:0000259" key="2">
    <source>
        <dbReference type="Pfam" id="PF00535"/>
    </source>
</evidence>
<protein>
    <submittedName>
        <fullName evidence="4">Glycosyltransferase</fullName>
    </submittedName>
</protein>
<name>A0A7K1FRG5_9ACTN</name>
<dbReference type="CDD" id="cd04186">
    <property type="entry name" value="GT_2_like_c"/>
    <property type="match status" value="1"/>
</dbReference>
<accession>A0A7K1FRG5</accession>
<dbReference type="InterPro" id="IPR029044">
    <property type="entry name" value="Nucleotide-diphossugar_trans"/>
</dbReference>
<dbReference type="PANTHER" id="PTHR43179">
    <property type="entry name" value="RHAMNOSYLTRANSFERASE WBBL"/>
    <property type="match status" value="1"/>
</dbReference>
<dbReference type="Pfam" id="PF00535">
    <property type="entry name" value="Glycos_transf_2"/>
    <property type="match status" value="1"/>
</dbReference>
<dbReference type="InterPro" id="IPR027791">
    <property type="entry name" value="Galactosyl_T_C"/>
</dbReference>
<dbReference type="SUPFAM" id="SSF53448">
    <property type="entry name" value="Nucleotide-diphospho-sugar transferases"/>
    <property type="match status" value="1"/>
</dbReference>
<reference evidence="4 5" key="1">
    <citation type="submission" date="2019-11" db="EMBL/GenBank/DDBJ databases">
        <authorList>
            <person name="Jiang L.-Q."/>
        </authorList>
    </citation>
    <scope>NUCLEOTIDE SEQUENCE [LARGE SCALE GENOMIC DNA]</scope>
    <source>
        <strain evidence="4 5">YIM 132087</strain>
    </source>
</reference>
<gene>
    <name evidence="4" type="ORF">GIS00_18010</name>
</gene>
<dbReference type="GO" id="GO:0016740">
    <property type="term" value="F:transferase activity"/>
    <property type="evidence" value="ECO:0007669"/>
    <property type="project" value="UniProtKB-KW"/>
</dbReference>